<comment type="caution">
    <text evidence="1">The sequence shown here is derived from an EMBL/GenBank/DDBJ whole genome shotgun (WGS) entry which is preliminary data.</text>
</comment>
<evidence type="ECO:0000313" key="2">
    <source>
        <dbReference type="Proteomes" id="UP000196331"/>
    </source>
</evidence>
<dbReference type="AlphaFoldDB" id="A0A1R4I3Y4"/>
<evidence type="ECO:0000313" key="1">
    <source>
        <dbReference type="EMBL" id="SJN14449.1"/>
    </source>
</evidence>
<gene>
    <name evidence="1" type="ORF">CZ787_15200</name>
</gene>
<proteinExistence type="predicted"/>
<protein>
    <submittedName>
        <fullName evidence="1">Uncharacterized protein</fullName>
    </submittedName>
</protein>
<dbReference type="Proteomes" id="UP000196331">
    <property type="component" value="Unassembled WGS sequence"/>
</dbReference>
<organism evidence="1 2">
    <name type="scientific">Halomonas citrativorans</name>
    <dbReference type="NCBI Taxonomy" id="2742612"/>
    <lineage>
        <taxon>Bacteria</taxon>
        <taxon>Pseudomonadati</taxon>
        <taxon>Pseudomonadota</taxon>
        <taxon>Gammaproteobacteria</taxon>
        <taxon>Oceanospirillales</taxon>
        <taxon>Halomonadaceae</taxon>
        <taxon>Halomonas</taxon>
    </lineage>
</organism>
<sequence length="38" mass="4250">MKFMFLLLSVLGYAVTSHAVISYGVINYGVTRGWERAV</sequence>
<accession>A0A1R4I3Y4</accession>
<dbReference type="EMBL" id="FUKM01000057">
    <property type="protein sequence ID" value="SJN14449.1"/>
    <property type="molecule type" value="Genomic_DNA"/>
</dbReference>
<reference evidence="1 2" key="1">
    <citation type="submission" date="2017-02" db="EMBL/GenBank/DDBJ databases">
        <authorList>
            <person name="Dridi B."/>
        </authorList>
    </citation>
    <scope>NUCLEOTIDE SEQUENCE [LARGE SCALE GENOMIC DNA]</scope>
    <source>
        <strain evidence="1 2">JB380</strain>
    </source>
</reference>
<name>A0A1R4I3Y4_9GAMM</name>